<dbReference type="InterPro" id="IPR006439">
    <property type="entry name" value="HAD-SF_hydro_IA"/>
</dbReference>
<dbReference type="RefSeq" id="WP_319835560.1">
    <property type="nucleotide sequence ID" value="NZ_CP137624.1"/>
</dbReference>
<gene>
    <name evidence="3" type="ORF">R6U77_10110</name>
</gene>
<evidence type="ECO:0000313" key="4">
    <source>
        <dbReference type="Proteomes" id="UP001322664"/>
    </source>
</evidence>
<dbReference type="InterPro" id="IPR036412">
    <property type="entry name" value="HAD-like_sf"/>
</dbReference>
<dbReference type="PANTHER" id="PTHR43434">
    <property type="entry name" value="PHOSPHOGLYCOLATE PHOSPHATASE"/>
    <property type="match status" value="1"/>
</dbReference>
<dbReference type="Pfam" id="PF13419">
    <property type="entry name" value="HAD_2"/>
    <property type="match status" value="1"/>
</dbReference>
<dbReference type="InterPro" id="IPR023214">
    <property type="entry name" value="HAD_sf"/>
</dbReference>
<evidence type="ECO:0000256" key="1">
    <source>
        <dbReference type="ARBA" id="ARBA00022801"/>
    </source>
</evidence>
<dbReference type="EMBL" id="CP137624">
    <property type="protein sequence ID" value="WPK10290.1"/>
    <property type="molecule type" value="Genomic_DNA"/>
</dbReference>
<dbReference type="Gene3D" id="3.40.50.1000">
    <property type="entry name" value="HAD superfamily/HAD-like"/>
    <property type="match status" value="1"/>
</dbReference>
<evidence type="ECO:0000256" key="2">
    <source>
        <dbReference type="ARBA" id="ARBA00022842"/>
    </source>
</evidence>
<name>A0ABZ0RQA9_9BACI</name>
<keyword evidence="1 3" id="KW-0378">Hydrolase</keyword>
<dbReference type="InterPro" id="IPR041492">
    <property type="entry name" value="HAD_2"/>
</dbReference>
<accession>A0ABZ0RQA9</accession>
<evidence type="ECO:0000313" key="3">
    <source>
        <dbReference type="EMBL" id="WPK10290.1"/>
    </source>
</evidence>
<proteinExistence type="predicted"/>
<dbReference type="InterPro" id="IPR050155">
    <property type="entry name" value="HAD-like_hydrolase_sf"/>
</dbReference>
<dbReference type="InterPro" id="IPR006549">
    <property type="entry name" value="HAD-SF_hydro_IIIA"/>
</dbReference>
<dbReference type="NCBIfam" id="TIGR01549">
    <property type="entry name" value="HAD-SF-IA-v1"/>
    <property type="match status" value="1"/>
</dbReference>
<reference evidence="3 4" key="1">
    <citation type="submission" date="2023-09" db="EMBL/GenBank/DDBJ databases">
        <authorList>
            <person name="Page C.A."/>
            <person name="Perez-Diaz I.M."/>
        </authorList>
    </citation>
    <scope>NUCLEOTIDE SEQUENCE [LARGE SCALE GENOMIC DNA]</scope>
    <source>
        <strain evidence="3 4">Ll15</strain>
    </source>
</reference>
<organism evidence="3 4">
    <name type="scientific">Lysinibacillus louembei</name>
    <dbReference type="NCBI Taxonomy" id="1470088"/>
    <lineage>
        <taxon>Bacteria</taxon>
        <taxon>Bacillati</taxon>
        <taxon>Bacillota</taxon>
        <taxon>Bacilli</taxon>
        <taxon>Bacillales</taxon>
        <taxon>Bacillaceae</taxon>
        <taxon>Lysinibacillus</taxon>
    </lineage>
</organism>
<dbReference type="GO" id="GO:0016787">
    <property type="term" value="F:hydrolase activity"/>
    <property type="evidence" value="ECO:0007669"/>
    <property type="project" value="UniProtKB-KW"/>
</dbReference>
<dbReference type="SUPFAM" id="SSF56784">
    <property type="entry name" value="HAD-like"/>
    <property type="match status" value="1"/>
</dbReference>
<protein>
    <submittedName>
        <fullName evidence="3">HAD-IIIA family hydrolase</fullName>
    </submittedName>
</protein>
<dbReference type="PANTHER" id="PTHR43434:SF1">
    <property type="entry name" value="PHOSPHOGLYCOLATE PHOSPHATASE"/>
    <property type="match status" value="1"/>
</dbReference>
<dbReference type="NCBIfam" id="TIGR01662">
    <property type="entry name" value="HAD-SF-IIIA"/>
    <property type="match status" value="1"/>
</dbReference>
<dbReference type="Proteomes" id="UP001322664">
    <property type="component" value="Chromosome"/>
</dbReference>
<sequence length="170" mass="19277">MTKALIFDLDNTLISTDSLKMFRNNREWNKCYSNVHQTKLIFNPNHFNEYTQIGIVTNSPRPYAIKLLNYHEIHYDCLIAYHDTSYRKPYPEPFLKCLQNLNTDSANSISIGDHFNDTIAAKSAGIFSIGVTWGDGTFSQHQSSNADLIISNPDSLNTSLINLLNKGESL</sequence>
<keyword evidence="2" id="KW-0460">Magnesium</keyword>
<keyword evidence="4" id="KW-1185">Reference proteome</keyword>